<keyword evidence="3" id="KW-1185">Reference proteome</keyword>
<feature type="compositionally biased region" description="Acidic residues" evidence="1">
    <location>
        <begin position="428"/>
        <end position="446"/>
    </location>
</feature>
<name>A0A9P5RSE1_9FUNG</name>
<evidence type="ECO:0000313" key="3">
    <source>
        <dbReference type="Proteomes" id="UP000748756"/>
    </source>
</evidence>
<organism evidence="2 3">
    <name type="scientific">Linnemannia schmuckeri</name>
    <dbReference type="NCBI Taxonomy" id="64567"/>
    <lineage>
        <taxon>Eukaryota</taxon>
        <taxon>Fungi</taxon>
        <taxon>Fungi incertae sedis</taxon>
        <taxon>Mucoromycota</taxon>
        <taxon>Mortierellomycotina</taxon>
        <taxon>Mortierellomycetes</taxon>
        <taxon>Mortierellales</taxon>
        <taxon>Mortierellaceae</taxon>
        <taxon>Linnemannia</taxon>
    </lineage>
</organism>
<evidence type="ECO:0000256" key="1">
    <source>
        <dbReference type="SAM" id="MobiDB-lite"/>
    </source>
</evidence>
<feature type="compositionally biased region" description="Basic and acidic residues" evidence="1">
    <location>
        <begin position="458"/>
        <end position="472"/>
    </location>
</feature>
<dbReference type="Proteomes" id="UP000748756">
    <property type="component" value="Unassembled WGS sequence"/>
</dbReference>
<dbReference type="EMBL" id="JAAAUQ010001393">
    <property type="protein sequence ID" value="KAF9139368.1"/>
    <property type="molecule type" value="Genomic_DNA"/>
</dbReference>
<protein>
    <submittedName>
        <fullName evidence="2">Uncharacterized protein</fullName>
    </submittedName>
</protein>
<evidence type="ECO:0000313" key="2">
    <source>
        <dbReference type="EMBL" id="KAF9139368.1"/>
    </source>
</evidence>
<dbReference type="AlphaFoldDB" id="A0A9P5RSE1"/>
<dbReference type="OrthoDB" id="2483023at2759"/>
<accession>A0A9P5RSE1</accession>
<gene>
    <name evidence="2" type="ORF">BG015_002056</name>
</gene>
<sequence length="506" mass="58522">MTNTITTTTTTSISPNKTSLFRFFDILELTAEIAQHLFFYQYTQCAIVSKAFYNGFQPLVWKHFDSPLDIPSFDPSLIRRNVPYIQMLSLSVMDHDVLPMLTDTLPQQSIASPSLFFREQVSASVTGKENSIDEAEETPFTTTLPSSLPTLSSIMSYLHVNNQSRCTNLTRLSFSDNVELSLKPKQHLLFHANILTLLLNSPYITTLHIPADLFAFRPQLFFNTLQHRLRRLEELALGPVISKAYTYFPSSALDRVDLGLDNNSDDNDEEENNNSDKDNIATVITFSGVVDWEMTVQLLETCLWKRQTNKENAFLIHLRCRYTIPDNMYTVPESVLQSQLLRLSPLYSSLTYYRDQVDGLEEPRITYLVLPSWRFEQSEQIDFKYSYYSLSEPYSSGIVLSLLEQLPYLTQLMPYSWVKRLSEGEYDDDDDVVINDGDSDDNDDGNAESSNIAHHSRGHQESSSSRKEKEDLRPRYRWREIFRSYRPDRSDWRCQCEHCIPLKPTE</sequence>
<comment type="caution">
    <text evidence="2">The sequence shown here is derived from an EMBL/GenBank/DDBJ whole genome shotgun (WGS) entry which is preliminary data.</text>
</comment>
<feature type="region of interest" description="Disordered" evidence="1">
    <location>
        <begin position="428"/>
        <end position="472"/>
    </location>
</feature>
<reference evidence="2" key="1">
    <citation type="journal article" date="2020" name="Fungal Divers.">
        <title>Resolving the Mortierellaceae phylogeny through synthesis of multi-gene phylogenetics and phylogenomics.</title>
        <authorList>
            <person name="Vandepol N."/>
            <person name="Liber J."/>
            <person name="Desiro A."/>
            <person name="Na H."/>
            <person name="Kennedy M."/>
            <person name="Barry K."/>
            <person name="Grigoriev I.V."/>
            <person name="Miller A.N."/>
            <person name="O'Donnell K."/>
            <person name="Stajich J.E."/>
            <person name="Bonito G."/>
        </authorList>
    </citation>
    <scope>NUCLEOTIDE SEQUENCE</scope>
    <source>
        <strain evidence="2">NRRL 6426</strain>
    </source>
</reference>
<proteinExistence type="predicted"/>